<feature type="binding site" evidence="6">
    <location>
        <position position="136"/>
    </location>
    <ligand>
        <name>substrate</name>
    </ligand>
</feature>
<dbReference type="InterPro" id="IPR036291">
    <property type="entry name" value="NAD(P)-bd_dom_sf"/>
</dbReference>
<comment type="catalytic activity">
    <reaction evidence="4 9">
        <text>sn-glycerol 3-phosphate + NAD(+) = dihydroxyacetone phosphate + NADH + H(+)</text>
        <dbReference type="Rhea" id="RHEA:11092"/>
        <dbReference type="ChEBI" id="CHEBI:15378"/>
        <dbReference type="ChEBI" id="CHEBI:57540"/>
        <dbReference type="ChEBI" id="CHEBI:57597"/>
        <dbReference type="ChEBI" id="CHEBI:57642"/>
        <dbReference type="ChEBI" id="CHEBI:57945"/>
        <dbReference type="EC" id="1.1.1.8"/>
    </reaction>
</comment>
<comment type="caution">
    <text evidence="12">The sequence shown here is derived from an EMBL/GenBank/DDBJ whole genome shotgun (WGS) entry which is preliminary data.</text>
</comment>
<dbReference type="FunFam" id="3.40.50.720:FF:000276">
    <property type="entry name" value="Glycerol-3-phosphate dehydrogenase [NAD(+)]"/>
    <property type="match status" value="1"/>
</dbReference>
<feature type="active site" description="Proton acceptor" evidence="5">
    <location>
        <position position="220"/>
    </location>
</feature>
<dbReference type="InterPro" id="IPR013328">
    <property type="entry name" value="6PGD_dom2"/>
</dbReference>
<feature type="domain" description="Glycerol-3-phosphate dehydrogenase NAD-dependent N-terminal" evidence="10">
    <location>
        <begin position="20"/>
        <end position="188"/>
    </location>
</feature>
<dbReference type="GO" id="GO:0051287">
    <property type="term" value="F:NAD binding"/>
    <property type="evidence" value="ECO:0007669"/>
    <property type="project" value="UniProtKB-UniRule"/>
</dbReference>
<accession>A0A507F0B1</accession>
<feature type="binding site" evidence="7">
    <location>
        <position position="313"/>
    </location>
    <ligand>
        <name>NAD(+)</name>
        <dbReference type="ChEBI" id="CHEBI:57540"/>
    </ligand>
</feature>
<evidence type="ECO:0000259" key="10">
    <source>
        <dbReference type="Pfam" id="PF01210"/>
    </source>
</evidence>
<keyword evidence="13" id="KW-1185">Reference proteome</keyword>
<evidence type="ECO:0000256" key="2">
    <source>
        <dbReference type="ARBA" id="ARBA00023002"/>
    </source>
</evidence>
<dbReference type="GO" id="GO:0005975">
    <property type="term" value="P:carbohydrate metabolic process"/>
    <property type="evidence" value="ECO:0007669"/>
    <property type="project" value="InterPro"/>
</dbReference>
<keyword evidence="2 8" id="KW-0560">Oxidoreductase</keyword>
<dbReference type="PIRSF" id="PIRSF000114">
    <property type="entry name" value="Glycerol-3-P_dh"/>
    <property type="match status" value="1"/>
</dbReference>
<name>A0A507F0B1_9FUNG</name>
<evidence type="ECO:0000256" key="3">
    <source>
        <dbReference type="ARBA" id="ARBA00023027"/>
    </source>
</evidence>
<organism evidence="12 13">
    <name type="scientific">Chytriomyces confervae</name>
    <dbReference type="NCBI Taxonomy" id="246404"/>
    <lineage>
        <taxon>Eukaryota</taxon>
        <taxon>Fungi</taxon>
        <taxon>Fungi incertae sedis</taxon>
        <taxon>Chytridiomycota</taxon>
        <taxon>Chytridiomycota incertae sedis</taxon>
        <taxon>Chytridiomycetes</taxon>
        <taxon>Chytridiales</taxon>
        <taxon>Chytriomycetaceae</taxon>
        <taxon>Chytriomyces</taxon>
    </lineage>
</organism>
<feature type="binding site" evidence="7">
    <location>
        <position position="284"/>
    </location>
    <ligand>
        <name>NAD(+)</name>
        <dbReference type="ChEBI" id="CHEBI:57540"/>
    </ligand>
</feature>
<dbReference type="Pfam" id="PF01210">
    <property type="entry name" value="NAD_Gly3P_dh_N"/>
    <property type="match status" value="1"/>
</dbReference>
<protein>
    <recommendedName>
        <fullName evidence="9">Glycerol-3-phosphate dehydrogenase [NAD(+)]</fullName>
        <ecNumber evidence="9">1.1.1.8</ecNumber>
    </recommendedName>
</protein>
<dbReference type="Pfam" id="PF07479">
    <property type="entry name" value="NAD_Gly3P_dh_C"/>
    <property type="match status" value="1"/>
</dbReference>
<evidence type="ECO:0000256" key="1">
    <source>
        <dbReference type="ARBA" id="ARBA00011009"/>
    </source>
</evidence>
<evidence type="ECO:0000313" key="13">
    <source>
        <dbReference type="Proteomes" id="UP000320333"/>
    </source>
</evidence>
<dbReference type="AlphaFoldDB" id="A0A507F0B1"/>
<feature type="binding site" evidence="7">
    <location>
        <position position="57"/>
    </location>
    <ligand>
        <name>NAD(+)</name>
        <dbReference type="ChEBI" id="CHEBI:57540"/>
    </ligand>
</feature>
<keyword evidence="3 7" id="KW-0520">NAD</keyword>
<evidence type="ECO:0000256" key="8">
    <source>
        <dbReference type="RuleBase" id="RU000437"/>
    </source>
</evidence>
<sequence length="356" mass="39211">MAGTNLATKLSNVALNNKEKVCLIGSGNWGSVIAKIVAENVSKYPDQFDPEVRMWVFEEMIEGKRLSQIINEKHENVKYLPNVRLPDNVVAHPTLLNAVEAATLLIFVIPHQFVKGACDQIKGHVNPNARAISLIKGVDVSKSGLRLISDVIKENLEMDVSVLMGANIASEVAEEKFCEATVGYRNEANGLVWQRLFNTSYFKIAAIEDVEGVELCGALKNVVAIAAGLVDGLKYGDNTKAAIIRIGLSEMRKFSKLFESNVKDNTFFESCGIADVITTCFGGRNRKVAEARVLTGKSFDQLEKELLNGQKLQGTLTAKEVHIILEQKGLCHEFPLFTQVYNICYEGHEPSAIIKL</sequence>
<dbReference type="InterPro" id="IPR006109">
    <property type="entry name" value="G3P_DH_NAD-dep_C"/>
</dbReference>
<evidence type="ECO:0000259" key="11">
    <source>
        <dbReference type="Pfam" id="PF07479"/>
    </source>
</evidence>
<dbReference type="GO" id="GO:0042803">
    <property type="term" value="F:protein homodimerization activity"/>
    <property type="evidence" value="ECO:0007669"/>
    <property type="project" value="InterPro"/>
</dbReference>
<dbReference type="Gene3D" id="3.40.50.720">
    <property type="entry name" value="NAD(P)-binding Rossmann-like Domain"/>
    <property type="match status" value="1"/>
</dbReference>
<feature type="domain" description="Glycerol-3-phosphate dehydrogenase NAD-dependent C-terminal" evidence="11">
    <location>
        <begin position="209"/>
        <end position="354"/>
    </location>
</feature>
<dbReference type="SUPFAM" id="SSF51735">
    <property type="entry name" value="NAD(P)-binding Rossmann-fold domains"/>
    <property type="match status" value="1"/>
</dbReference>
<dbReference type="Gene3D" id="1.10.1040.10">
    <property type="entry name" value="N-(1-d-carboxylethyl)-l-norvaline Dehydrogenase, domain 2"/>
    <property type="match status" value="1"/>
</dbReference>
<dbReference type="EMBL" id="QEAP01000306">
    <property type="protein sequence ID" value="TPX69729.1"/>
    <property type="molecule type" value="Genomic_DNA"/>
</dbReference>
<feature type="binding site" evidence="6">
    <location>
        <begin position="284"/>
        <end position="285"/>
    </location>
    <ligand>
        <name>substrate</name>
    </ligand>
</feature>
<dbReference type="STRING" id="246404.A0A507F0B1"/>
<dbReference type="PROSITE" id="PS00957">
    <property type="entry name" value="NAD_G3PDH"/>
    <property type="match status" value="1"/>
</dbReference>
<dbReference type="PANTHER" id="PTHR11728:SF8">
    <property type="entry name" value="GLYCEROL-3-PHOSPHATE DEHYDROGENASE [NAD(+)]-RELATED"/>
    <property type="match status" value="1"/>
</dbReference>
<dbReference type="InterPro" id="IPR017751">
    <property type="entry name" value="G3P_DH_NAD-dep_euk"/>
</dbReference>
<dbReference type="PANTHER" id="PTHR11728">
    <property type="entry name" value="GLYCEROL-3-PHOSPHATE DEHYDROGENASE"/>
    <property type="match status" value="1"/>
</dbReference>
<evidence type="ECO:0000256" key="9">
    <source>
        <dbReference type="RuleBase" id="RU361243"/>
    </source>
</evidence>
<dbReference type="InterPro" id="IPR008927">
    <property type="entry name" value="6-PGluconate_DH-like_C_sf"/>
</dbReference>
<evidence type="ECO:0000313" key="12">
    <source>
        <dbReference type="EMBL" id="TPX69729.1"/>
    </source>
</evidence>
<feature type="binding site" evidence="7">
    <location>
        <begin position="25"/>
        <end position="30"/>
    </location>
    <ligand>
        <name>NAD(+)</name>
        <dbReference type="ChEBI" id="CHEBI:57540"/>
    </ligand>
</feature>
<dbReference type="FunFam" id="1.10.1040.10:FF:000004">
    <property type="entry name" value="Glycerol-3-phosphate dehydrogenase [NAD(+)]"/>
    <property type="match status" value="1"/>
</dbReference>
<evidence type="ECO:0000256" key="6">
    <source>
        <dbReference type="PIRSR" id="PIRSR000114-2"/>
    </source>
</evidence>
<dbReference type="GO" id="GO:0046168">
    <property type="term" value="P:glycerol-3-phosphate catabolic process"/>
    <property type="evidence" value="ECO:0007669"/>
    <property type="project" value="UniProtKB-UniRule"/>
</dbReference>
<gene>
    <name evidence="12" type="ORF">CcCBS67573_g06756</name>
</gene>
<dbReference type="InterPro" id="IPR006168">
    <property type="entry name" value="G3P_DH_NAD-dep"/>
</dbReference>
<evidence type="ECO:0000256" key="4">
    <source>
        <dbReference type="ARBA" id="ARBA00048683"/>
    </source>
</evidence>
<reference evidence="12 13" key="1">
    <citation type="journal article" date="2019" name="Sci. Rep.">
        <title>Comparative genomics of chytrid fungi reveal insights into the obligate biotrophic and pathogenic lifestyle of Synchytrium endobioticum.</title>
        <authorList>
            <person name="van de Vossenberg B.T.L.H."/>
            <person name="Warris S."/>
            <person name="Nguyen H.D.T."/>
            <person name="van Gent-Pelzer M.P.E."/>
            <person name="Joly D.L."/>
            <person name="van de Geest H.C."/>
            <person name="Bonants P.J.M."/>
            <person name="Smith D.S."/>
            <person name="Levesque C.A."/>
            <person name="van der Lee T.A.J."/>
        </authorList>
    </citation>
    <scope>NUCLEOTIDE SEQUENCE [LARGE SCALE GENOMIC DNA]</scope>
    <source>
        <strain evidence="12 13">CBS 675.73</strain>
    </source>
</reference>
<dbReference type="PRINTS" id="PR00077">
    <property type="entry name" value="GPDHDRGNASE"/>
</dbReference>
<feature type="binding site" evidence="7">
    <location>
        <position position="169"/>
    </location>
    <ligand>
        <name>NAD(+)</name>
        <dbReference type="ChEBI" id="CHEBI:57540"/>
    </ligand>
</feature>
<dbReference type="EC" id="1.1.1.8" evidence="9"/>
<dbReference type="InterPro" id="IPR011128">
    <property type="entry name" value="G3P_DH_NAD-dep_N"/>
</dbReference>
<dbReference type="NCBIfam" id="TIGR03376">
    <property type="entry name" value="glycerol3P_DH"/>
    <property type="match status" value="1"/>
</dbReference>
<dbReference type="GO" id="GO:0005634">
    <property type="term" value="C:nucleus"/>
    <property type="evidence" value="ECO:0007669"/>
    <property type="project" value="TreeGrafter"/>
</dbReference>
<evidence type="ECO:0000256" key="5">
    <source>
        <dbReference type="PIRSR" id="PIRSR000114-1"/>
    </source>
</evidence>
<feature type="binding site" evidence="7">
    <location>
        <position position="311"/>
    </location>
    <ligand>
        <name>NAD(+)</name>
        <dbReference type="ChEBI" id="CHEBI:57540"/>
    </ligand>
</feature>
<dbReference type="OrthoDB" id="10263760at2759"/>
<evidence type="ECO:0000256" key="7">
    <source>
        <dbReference type="PIRSR" id="PIRSR000114-3"/>
    </source>
</evidence>
<proteinExistence type="inferred from homology"/>
<dbReference type="SUPFAM" id="SSF48179">
    <property type="entry name" value="6-phosphogluconate dehydrogenase C-terminal domain-like"/>
    <property type="match status" value="1"/>
</dbReference>
<feature type="binding site" evidence="7">
    <location>
        <position position="113"/>
    </location>
    <ligand>
        <name>NAD(+)</name>
        <dbReference type="ChEBI" id="CHEBI:57540"/>
    </ligand>
</feature>
<dbReference type="GO" id="GO:0005829">
    <property type="term" value="C:cytosol"/>
    <property type="evidence" value="ECO:0007669"/>
    <property type="project" value="TreeGrafter"/>
</dbReference>
<dbReference type="Proteomes" id="UP000320333">
    <property type="component" value="Unassembled WGS sequence"/>
</dbReference>
<comment type="similarity">
    <text evidence="1 8">Belongs to the NAD-dependent glycerol-3-phosphate dehydrogenase family.</text>
</comment>
<dbReference type="GO" id="GO:0141152">
    <property type="term" value="F:glycerol-3-phosphate dehydrogenase (NAD+) activity"/>
    <property type="evidence" value="ECO:0007669"/>
    <property type="project" value="UniProtKB-UniRule"/>
</dbReference>